<accession>A0ABM1W341</accession>
<dbReference type="Proteomes" id="UP000694888">
    <property type="component" value="Unplaced"/>
</dbReference>
<dbReference type="RefSeq" id="XP_035829084.1">
    <property type="nucleotide sequence ID" value="XM_035973191.1"/>
</dbReference>
<evidence type="ECO:0000313" key="1">
    <source>
        <dbReference type="Proteomes" id="UP000694888"/>
    </source>
</evidence>
<protein>
    <submittedName>
        <fullName evidence="2">Uncharacterized protein LOC101849095 isoform X2</fullName>
    </submittedName>
</protein>
<sequence>MFCLVVKDEPMSSSGTRSRSRSSIDTLCLSTLKEDVKHDIIGREGESLGVDEEHHLSVKEEPRFEWPCDVKAETNDKLNVESESTLTLRHSVVKDDPICTEEEDVTTVVKPECLTDICTVKTEPLFGHFLDFGDEVKPKVENFVKEEVSEWEGPDIGEVGKTEVQVGDVEDTCAEPVFVEDHMSQTGGLLLQISNVRSLCMEQSDSPDIDVVASSSPTSTFSPDPVTSSGSVVRASWDHATGASFETAAKRQQPDLDYHDFLHCIYFDGTQWQKYASSPQYYPYQPMTVPQAVVTDPNSKIESDYWYDFYNYENAPYYEKVHNLTRPDFNAEHGFEPDYHNPTWNFWLHFWQAHFKALRPACRQEDLDYFNSNKIVPGDVTVG</sequence>
<keyword evidence="1" id="KW-1185">Reference proteome</keyword>
<name>A0ABM1W341_APLCA</name>
<reference evidence="2" key="1">
    <citation type="submission" date="2025-08" db="UniProtKB">
        <authorList>
            <consortium name="RefSeq"/>
        </authorList>
    </citation>
    <scope>IDENTIFICATION</scope>
</reference>
<evidence type="ECO:0000313" key="2">
    <source>
        <dbReference type="RefSeq" id="XP_035829084.1"/>
    </source>
</evidence>
<proteinExistence type="predicted"/>
<gene>
    <name evidence="2" type="primary">LOC101849095</name>
</gene>
<organism evidence="1 2">
    <name type="scientific">Aplysia californica</name>
    <name type="common">California sea hare</name>
    <dbReference type="NCBI Taxonomy" id="6500"/>
    <lineage>
        <taxon>Eukaryota</taxon>
        <taxon>Metazoa</taxon>
        <taxon>Spiralia</taxon>
        <taxon>Lophotrochozoa</taxon>
        <taxon>Mollusca</taxon>
        <taxon>Gastropoda</taxon>
        <taxon>Heterobranchia</taxon>
        <taxon>Euthyneura</taxon>
        <taxon>Tectipleura</taxon>
        <taxon>Aplysiida</taxon>
        <taxon>Aplysioidea</taxon>
        <taxon>Aplysiidae</taxon>
        <taxon>Aplysia</taxon>
    </lineage>
</organism>
<dbReference type="GeneID" id="101849095"/>